<dbReference type="Proteomes" id="UP000009169">
    <property type="component" value="Unassembled WGS sequence"/>
</dbReference>
<dbReference type="AlphaFoldDB" id="F2PXK8"/>
<feature type="compositionally biased region" description="Polar residues" evidence="1">
    <location>
        <begin position="10"/>
        <end position="45"/>
    </location>
</feature>
<organism evidence="2 3">
    <name type="scientific">Trichophyton equinum (strain ATCC MYA-4606 / CBS 127.97)</name>
    <name type="common">Horse ringworm fungus</name>
    <dbReference type="NCBI Taxonomy" id="559882"/>
    <lineage>
        <taxon>Eukaryota</taxon>
        <taxon>Fungi</taxon>
        <taxon>Dikarya</taxon>
        <taxon>Ascomycota</taxon>
        <taxon>Pezizomycotina</taxon>
        <taxon>Eurotiomycetes</taxon>
        <taxon>Eurotiomycetidae</taxon>
        <taxon>Onygenales</taxon>
        <taxon>Arthrodermataceae</taxon>
        <taxon>Trichophyton</taxon>
    </lineage>
</organism>
<proteinExistence type="predicted"/>
<evidence type="ECO:0000313" key="3">
    <source>
        <dbReference type="Proteomes" id="UP000009169"/>
    </source>
</evidence>
<accession>F2PXK8</accession>
<dbReference type="EMBL" id="DS995749">
    <property type="protein sequence ID" value="EGE06626.1"/>
    <property type="molecule type" value="Genomic_DNA"/>
</dbReference>
<reference evidence="3" key="1">
    <citation type="journal article" date="2012" name="MBio">
        <title>Comparative genome analysis of Trichophyton rubrum and related dermatophytes reveals candidate genes involved in infection.</title>
        <authorList>
            <person name="Martinez D.A."/>
            <person name="Oliver B.G."/>
            <person name="Graeser Y."/>
            <person name="Goldberg J.M."/>
            <person name="Li W."/>
            <person name="Martinez-Rossi N.M."/>
            <person name="Monod M."/>
            <person name="Shelest E."/>
            <person name="Barton R.C."/>
            <person name="Birch E."/>
            <person name="Brakhage A.A."/>
            <person name="Chen Z."/>
            <person name="Gurr S.J."/>
            <person name="Heiman D."/>
            <person name="Heitman J."/>
            <person name="Kosti I."/>
            <person name="Rossi A."/>
            <person name="Saif S."/>
            <person name="Samalova M."/>
            <person name="Saunders C.W."/>
            <person name="Shea T."/>
            <person name="Summerbell R.C."/>
            <person name="Xu J."/>
            <person name="Young S."/>
            <person name="Zeng Q."/>
            <person name="Birren B.W."/>
            <person name="Cuomo C.A."/>
            <person name="White T.C."/>
        </authorList>
    </citation>
    <scope>NUCLEOTIDE SEQUENCE [LARGE SCALE GENOMIC DNA]</scope>
    <source>
        <strain evidence="3">ATCC MYA-4606 / CBS 127.97</strain>
    </source>
</reference>
<dbReference type="VEuPathDB" id="FungiDB:TEQG_05624"/>
<evidence type="ECO:0000313" key="2">
    <source>
        <dbReference type="EMBL" id="EGE06626.1"/>
    </source>
</evidence>
<name>F2PXK8_TRIEC</name>
<dbReference type="HOGENOM" id="CLU_2063136_0_0_1"/>
<feature type="region of interest" description="Disordered" evidence="1">
    <location>
        <begin position="1"/>
        <end position="119"/>
    </location>
</feature>
<gene>
    <name evidence="2" type="ORF">TEQG_05624</name>
</gene>
<feature type="compositionally biased region" description="Polar residues" evidence="1">
    <location>
        <begin position="93"/>
        <end position="107"/>
    </location>
</feature>
<protein>
    <submittedName>
        <fullName evidence="2">Uncharacterized protein</fullName>
    </submittedName>
</protein>
<sequence>MEMVFPPIQTPQDRPSKQASIEQASRDLSNPTARQCQCQSTSLRCQSKREKRVSSSEPQGRTPPEWPPLGIPAVLKLSPLSKGLEPNKKNDRQGNAQNLPVLKSSSLGRDGPRNKTQPT</sequence>
<evidence type="ECO:0000256" key="1">
    <source>
        <dbReference type="SAM" id="MobiDB-lite"/>
    </source>
</evidence>
<keyword evidence="3" id="KW-1185">Reference proteome</keyword>